<reference evidence="7 8" key="1">
    <citation type="submission" date="2022-05" db="EMBL/GenBank/DDBJ databases">
        <title>A multi-omics perspective on studying reproductive biology in Daphnia sinensis.</title>
        <authorList>
            <person name="Jia J."/>
        </authorList>
    </citation>
    <scope>NUCLEOTIDE SEQUENCE [LARGE SCALE GENOMIC DNA]</scope>
    <source>
        <strain evidence="7 8">WSL</strain>
    </source>
</reference>
<evidence type="ECO:0000256" key="1">
    <source>
        <dbReference type="ARBA" id="ARBA00005964"/>
    </source>
</evidence>
<evidence type="ECO:0000313" key="7">
    <source>
        <dbReference type="EMBL" id="KAI9563146.1"/>
    </source>
</evidence>
<evidence type="ECO:0000256" key="4">
    <source>
        <dbReference type="SAM" id="MobiDB-lite"/>
    </source>
</evidence>
<keyword evidence="2" id="KW-0732">Signal</keyword>
<dbReference type="InterPro" id="IPR029058">
    <property type="entry name" value="AB_hydrolase_fold"/>
</dbReference>
<dbReference type="Gene3D" id="3.40.50.1820">
    <property type="entry name" value="alpha/beta hydrolase"/>
    <property type="match status" value="1"/>
</dbReference>
<comment type="similarity">
    <text evidence="1">Belongs to the type-B carboxylesterase/lipase family.</text>
</comment>
<gene>
    <name evidence="7" type="ORF">GHT06_010604</name>
</gene>
<keyword evidence="3" id="KW-0325">Glycoprotein</keyword>
<evidence type="ECO:0000256" key="5">
    <source>
        <dbReference type="SAM" id="Phobius"/>
    </source>
</evidence>
<evidence type="ECO:0000259" key="6">
    <source>
        <dbReference type="Pfam" id="PF00135"/>
    </source>
</evidence>
<keyword evidence="8" id="KW-1185">Reference proteome</keyword>
<name>A0AAD5PX42_9CRUS</name>
<keyword evidence="5" id="KW-0472">Membrane</keyword>
<feature type="region of interest" description="Disordered" evidence="4">
    <location>
        <begin position="822"/>
        <end position="888"/>
    </location>
</feature>
<accession>A0AAD5PX42</accession>
<dbReference type="InterPro" id="IPR019819">
    <property type="entry name" value="Carboxylesterase_B_CS"/>
</dbReference>
<feature type="transmembrane region" description="Helical" evidence="5">
    <location>
        <begin position="708"/>
        <end position="732"/>
    </location>
</feature>
<feature type="domain" description="Carboxylesterase type B" evidence="6">
    <location>
        <begin position="96"/>
        <end position="542"/>
    </location>
</feature>
<dbReference type="InterPro" id="IPR051093">
    <property type="entry name" value="Neuroligin/BSAL"/>
</dbReference>
<keyword evidence="5" id="KW-1133">Transmembrane helix</keyword>
<dbReference type="EMBL" id="WJBH02000002">
    <property type="protein sequence ID" value="KAI9563146.1"/>
    <property type="molecule type" value="Genomic_DNA"/>
</dbReference>
<keyword evidence="5" id="KW-0812">Transmembrane</keyword>
<dbReference type="PROSITE" id="PS00941">
    <property type="entry name" value="CARBOXYLESTERASE_B_2"/>
    <property type="match status" value="1"/>
</dbReference>
<feature type="region of interest" description="Disordered" evidence="4">
    <location>
        <begin position="742"/>
        <end position="771"/>
    </location>
</feature>
<evidence type="ECO:0000256" key="3">
    <source>
        <dbReference type="ARBA" id="ARBA00023180"/>
    </source>
</evidence>
<organism evidence="7 8">
    <name type="scientific">Daphnia sinensis</name>
    <dbReference type="NCBI Taxonomy" id="1820382"/>
    <lineage>
        <taxon>Eukaryota</taxon>
        <taxon>Metazoa</taxon>
        <taxon>Ecdysozoa</taxon>
        <taxon>Arthropoda</taxon>
        <taxon>Crustacea</taxon>
        <taxon>Branchiopoda</taxon>
        <taxon>Diplostraca</taxon>
        <taxon>Cladocera</taxon>
        <taxon>Anomopoda</taxon>
        <taxon>Daphniidae</taxon>
        <taxon>Daphnia</taxon>
        <taxon>Daphnia similis group</taxon>
    </lineage>
</organism>
<proteinExistence type="inferred from homology"/>
<dbReference type="SUPFAM" id="SSF53474">
    <property type="entry name" value="alpha/beta-Hydrolases"/>
    <property type="match status" value="1"/>
</dbReference>
<evidence type="ECO:0000256" key="2">
    <source>
        <dbReference type="ARBA" id="ARBA00022729"/>
    </source>
</evidence>
<dbReference type="Proteomes" id="UP000820818">
    <property type="component" value="Linkage Group LG2"/>
</dbReference>
<dbReference type="PANTHER" id="PTHR43903">
    <property type="entry name" value="NEUROLIGIN"/>
    <property type="match status" value="1"/>
</dbReference>
<sequence>MRDVTMKLLAGSKKHGARSCAKLLLLFVIASITLHGCPVAMASAASIPSASAGFGRVIRTKYGNLRGLTLYASSSQPLTTTTTPASHRKFINSGGSKKTVEAFLGIPYAAAPVGPLRYLPPASPGPWQGIRPANTLPPACPQQLPPLANRTASLETMPRARYYQLKRMQLMLANQSEDCLYLNVYAPSEGFVGGGTTTPASLAVMVLIHGESYTWGAGHLMDGATLAAKSRMVVVTLNYRLGILGFLQTAASPTPGHVRGKSKSAIPTQGNYGLLDIMAALLWSKDNIGVFGGDAGRVTLSGHGTGAALVNLLMISPIAAGLFQRVVLMSGSALSPWALNPQAGKLKAEVARQMGCEPFAKSQGSAEQMSMADIGDCLRKVPLDSLMAVRLPETPRFCPTFAPFIDGAGIVAVDPLRAMQSSSEDFARIPLIAGVTSVESYRYTGDADLRNGISEDKRDRTLRTLIRNFYQYHLNEIFYVLRNEYTDWDRPLAMDDLSMRDSLSLALSDGLVVAPLMHVVHLHAQRSTNPSGTFFYHYQGQIGATQPVLHDQQQLQDADQSEYHRLGSVTGDELEALQLDATVSGASGFLPDSNGNEQQQHAQLKTHYRGHAIAVWLQLIPQLHQPNDNTNADMSPNHHSFEQHNAPADQFYDVGGEWALVKPSVMASETGSSPTVSAPSVNNSNNNVTTVSVGSESRLIFGFWTNQATLSIILVLGNILLIVNLILFVTIYRRARCGQCKRAGDDSNDEVNSIQRMSDGQLESRGATESTESMTDLRQLVISHCQQHSRSHPDVTSQTIFPHQSPLRPPLSLASNVVSDMTASVRAPSPPPFSIRAPPPPDHQFLSQENDRSATLPCNRKSIDKRSLDSSAAHRQATTARSVEEINV</sequence>
<dbReference type="AlphaFoldDB" id="A0AAD5PX42"/>
<comment type="caution">
    <text evidence="7">The sequence shown here is derived from an EMBL/GenBank/DDBJ whole genome shotgun (WGS) entry which is preliminary data.</text>
</comment>
<feature type="compositionally biased region" description="Pro residues" evidence="4">
    <location>
        <begin position="828"/>
        <end position="842"/>
    </location>
</feature>
<dbReference type="Pfam" id="PF00135">
    <property type="entry name" value="COesterase"/>
    <property type="match status" value="1"/>
</dbReference>
<dbReference type="InterPro" id="IPR002018">
    <property type="entry name" value="CarbesteraseB"/>
</dbReference>
<evidence type="ECO:0000313" key="8">
    <source>
        <dbReference type="Proteomes" id="UP000820818"/>
    </source>
</evidence>
<protein>
    <recommendedName>
        <fullName evidence="6">Carboxylesterase type B domain-containing protein</fullName>
    </recommendedName>
</protein>